<keyword evidence="1" id="KW-0812">Transmembrane</keyword>
<dbReference type="EMBL" id="JAHXPT010000003">
    <property type="protein sequence ID" value="MBW6409426.1"/>
    <property type="molecule type" value="Genomic_DNA"/>
</dbReference>
<gene>
    <name evidence="2" type="ORF">KYD98_04925</name>
</gene>
<reference evidence="2 3" key="1">
    <citation type="submission" date="2021-07" db="EMBL/GenBank/DDBJ databases">
        <title>Clostridium weizhouense sp. nov., an anaerobic bacterium isolated from activated sludge of Petroleum wastewater.</title>
        <authorList>
            <person name="Li Q."/>
        </authorList>
    </citation>
    <scope>NUCLEOTIDE SEQUENCE [LARGE SCALE GENOMIC DNA]</scope>
    <source>
        <strain evidence="2 3">YB-6</strain>
    </source>
</reference>
<comment type="caution">
    <text evidence="2">The sequence shown here is derived from an EMBL/GenBank/DDBJ whole genome shotgun (WGS) entry which is preliminary data.</text>
</comment>
<keyword evidence="1" id="KW-1133">Transmembrane helix</keyword>
<dbReference type="RefSeq" id="WP_219778485.1">
    <property type="nucleotide sequence ID" value="NZ_JAHXPT010000003.1"/>
</dbReference>
<protein>
    <submittedName>
        <fullName evidence="2">Uncharacterized protein</fullName>
    </submittedName>
</protein>
<dbReference type="Proteomes" id="UP001519921">
    <property type="component" value="Unassembled WGS sequence"/>
</dbReference>
<accession>A0ABS7AP18</accession>
<evidence type="ECO:0000256" key="1">
    <source>
        <dbReference type="SAM" id="Phobius"/>
    </source>
</evidence>
<organism evidence="2 3">
    <name type="scientific">Clostridium weizhouense</name>
    <dbReference type="NCBI Taxonomy" id="2859781"/>
    <lineage>
        <taxon>Bacteria</taxon>
        <taxon>Bacillati</taxon>
        <taxon>Bacillota</taxon>
        <taxon>Clostridia</taxon>
        <taxon>Eubacteriales</taxon>
        <taxon>Clostridiaceae</taxon>
        <taxon>Clostridium</taxon>
    </lineage>
</organism>
<name>A0ABS7AP18_9CLOT</name>
<evidence type="ECO:0000313" key="3">
    <source>
        <dbReference type="Proteomes" id="UP001519921"/>
    </source>
</evidence>
<sequence>MKNFKKYILFILIIILAIFLLYYFHPKNTTLGNIFSVHCDKENINKLYIRGINSRTENYIEDKNQIESILSNLSNVELIEYSGDTSKNRTKGSYEICIYESGKNNLYIYTLGKEYLIIYNDSDFYKTYKVLNNSFNRKYMEKITSE</sequence>
<evidence type="ECO:0000313" key="2">
    <source>
        <dbReference type="EMBL" id="MBW6409426.1"/>
    </source>
</evidence>
<proteinExistence type="predicted"/>
<keyword evidence="3" id="KW-1185">Reference proteome</keyword>
<keyword evidence="1" id="KW-0472">Membrane</keyword>
<feature type="transmembrane region" description="Helical" evidence="1">
    <location>
        <begin position="7"/>
        <end position="25"/>
    </location>
</feature>